<dbReference type="PANTHER" id="PTHR10605:SF56">
    <property type="entry name" value="BIFUNCTIONAL HEPARAN SULFATE N-DEACETYLASE_N-SULFOTRANSFERASE"/>
    <property type="match status" value="1"/>
</dbReference>
<dbReference type="RefSeq" id="WP_093244393.1">
    <property type="nucleotide sequence ID" value="NZ_FNQF01000007.1"/>
</dbReference>
<gene>
    <name evidence="2" type="ORF">SAMN05421540_10724</name>
</gene>
<dbReference type="SUPFAM" id="SSF52540">
    <property type="entry name" value="P-loop containing nucleoside triphosphate hydrolases"/>
    <property type="match status" value="1"/>
</dbReference>
<reference evidence="2 3" key="1">
    <citation type="submission" date="2016-10" db="EMBL/GenBank/DDBJ databases">
        <authorList>
            <person name="de Groot N.N."/>
        </authorList>
    </citation>
    <scope>NUCLEOTIDE SEQUENCE [LARGE SCALE GENOMIC DNA]</scope>
    <source>
        <strain evidence="2 3">DSM 23581</strain>
    </source>
</reference>
<dbReference type="AlphaFoldDB" id="A0A1H4C399"/>
<dbReference type="PANTHER" id="PTHR10605">
    <property type="entry name" value="HEPARAN SULFATE SULFOTRANSFERASE"/>
    <property type="match status" value="1"/>
</dbReference>
<dbReference type="InterPro" id="IPR037359">
    <property type="entry name" value="NST/OST"/>
</dbReference>
<proteinExistence type="predicted"/>
<keyword evidence="3" id="KW-1185">Reference proteome</keyword>
<evidence type="ECO:0000313" key="3">
    <source>
        <dbReference type="Proteomes" id="UP000198820"/>
    </source>
</evidence>
<dbReference type="Proteomes" id="UP000198820">
    <property type="component" value="Unassembled WGS sequence"/>
</dbReference>
<organism evidence="2 3">
    <name type="scientific">Psychroflexus halocasei</name>
    <dbReference type="NCBI Taxonomy" id="908615"/>
    <lineage>
        <taxon>Bacteria</taxon>
        <taxon>Pseudomonadati</taxon>
        <taxon>Bacteroidota</taxon>
        <taxon>Flavobacteriia</taxon>
        <taxon>Flavobacteriales</taxon>
        <taxon>Flavobacteriaceae</taxon>
        <taxon>Psychroflexus</taxon>
    </lineage>
</organism>
<protein>
    <submittedName>
        <fullName evidence="2">Sulfotransferase family protein</fullName>
    </submittedName>
</protein>
<dbReference type="EMBL" id="FNQF01000007">
    <property type="protein sequence ID" value="SEA54763.1"/>
    <property type="molecule type" value="Genomic_DNA"/>
</dbReference>
<dbReference type="InterPro" id="IPR027417">
    <property type="entry name" value="P-loop_NTPase"/>
</dbReference>
<evidence type="ECO:0000313" key="2">
    <source>
        <dbReference type="EMBL" id="SEA54763.1"/>
    </source>
</evidence>
<dbReference type="GO" id="GO:0008146">
    <property type="term" value="F:sulfotransferase activity"/>
    <property type="evidence" value="ECO:0007669"/>
    <property type="project" value="InterPro"/>
</dbReference>
<evidence type="ECO:0000256" key="1">
    <source>
        <dbReference type="ARBA" id="ARBA00022679"/>
    </source>
</evidence>
<dbReference type="Pfam" id="PF13469">
    <property type="entry name" value="Sulfotransfer_3"/>
    <property type="match status" value="1"/>
</dbReference>
<sequence length="309" mass="37023">MKLPNFIIAGERRSGSTTLYEVLKQHSEIDMHPLSDMDFFIEKDLFSLQPIKNDQIIQWDNYAKIKDYKKLFPKTDKKTAQKDADLLWWKPAHKRLANYLPETKFIFVLRNPVKRAESQYWNEVRKGRELRSFEKAIKESKKHTSSNWHNLHLEYKERGCYINSLNHFFEYIPENGCHVVILEKLFKNWDEEMVKIANFLDIDKEEAKSLNPIHSNKENVLIINPKYQDKSIGKIISIYDRICNGIIRRLVKDKHLKNKLQNFFLRLGKVSKRKISPVNQKLLKQLKEFYKPYNRLLEEKLNISLKEWD</sequence>
<name>A0A1H4C399_9FLAO</name>
<keyword evidence="1 2" id="KW-0808">Transferase</keyword>
<dbReference type="STRING" id="908615.SAMN05421540_10724"/>
<accession>A0A1H4C399</accession>
<dbReference type="Gene3D" id="3.40.50.300">
    <property type="entry name" value="P-loop containing nucleotide triphosphate hydrolases"/>
    <property type="match status" value="1"/>
</dbReference>